<comment type="pathway">
    <text evidence="2 10">Protein modification; protein glycosylation.</text>
</comment>
<evidence type="ECO:0000256" key="4">
    <source>
        <dbReference type="ARBA" id="ARBA00022676"/>
    </source>
</evidence>
<evidence type="ECO:0000256" key="2">
    <source>
        <dbReference type="ARBA" id="ARBA00004922"/>
    </source>
</evidence>
<dbReference type="GO" id="GO:0042281">
    <property type="term" value="F:dolichyl pyrophosphate Man9GlcNAc2 alpha-1,3-glucosyltransferase activity"/>
    <property type="evidence" value="ECO:0007669"/>
    <property type="project" value="TreeGrafter"/>
</dbReference>
<keyword evidence="9 10" id="KW-0472">Membrane</keyword>
<keyword evidence="6 10" id="KW-0812">Transmembrane</keyword>
<dbReference type="AlphaFoldDB" id="A0A914CF24"/>
<evidence type="ECO:0000313" key="11">
    <source>
        <dbReference type="Proteomes" id="UP000887540"/>
    </source>
</evidence>
<dbReference type="WBParaSite" id="ACRNAN_scaffold10216.g19706.t1">
    <property type="protein sequence ID" value="ACRNAN_scaffold10216.g19706.t1"/>
    <property type="gene ID" value="ACRNAN_scaffold10216.g19706"/>
</dbReference>
<keyword evidence="11" id="KW-1185">Reference proteome</keyword>
<reference evidence="12" key="1">
    <citation type="submission" date="2022-11" db="UniProtKB">
        <authorList>
            <consortium name="WormBaseParasite"/>
        </authorList>
    </citation>
    <scope>IDENTIFICATION</scope>
</reference>
<dbReference type="PANTHER" id="PTHR12413">
    <property type="entry name" value="DOLICHYL GLYCOSYLTRANSFERASE"/>
    <property type="match status" value="1"/>
</dbReference>
<organism evidence="11 12">
    <name type="scientific">Acrobeloides nanus</name>
    <dbReference type="NCBI Taxonomy" id="290746"/>
    <lineage>
        <taxon>Eukaryota</taxon>
        <taxon>Metazoa</taxon>
        <taxon>Ecdysozoa</taxon>
        <taxon>Nematoda</taxon>
        <taxon>Chromadorea</taxon>
        <taxon>Rhabditida</taxon>
        <taxon>Tylenchina</taxon>
        <taxon>Cephalobomorpha</taxon>
        <taxon>Cephaloboidea</taxon>
        <taxon>Cephalobidae</taxon>
        <taxon>Acrobeloides</taxon>
    </lineage>
</organism>
<proteinExistence type="inferred from homology"/>
<evidence type="ECO:0000256" key="7">
    <source>
        <dbReference type="ARBA" id="ARBA00022824"/>
    </source>
</evidence>
<comment type="similarity">
    <text evidence="3 10">Belongs to the ALG6/ALG8 glucosyltransferase family.</text>
</comment>
<keyword evidence="4 10" id="KW-0328">Glycosyltransferase</keyword>
<keyword evidence="5 10" id="KW-0808">Transferase</keyword>
<evidence type="ECO:0000256" key="10">
    <source>
        <dbReference type="RuleBase" id="RU363110"/>
    </source>
</evidence>
<name>A0A914CF24_9BILA</name>
<evidence type="ECO:0000256" key="8">
    <source>
        <dbReference type="ARBA" id="ARBA00022989"/>
    </source>
</evidence>
<keyword evidence="7 10" id="KW-0256">Endoplasmic reticulum</keyword>
<evidence type="ECO:0000256" key="1">
    <source>
        <dbReference type="ARBA" id="ARBA00004477"/>
    </source>
</evidence>
<dbReference type="GO" id="GO:0005789">
    <property type="term" value="C:endoplasmic reticulum membrane"/>
    <property type="evidence" value="ECO:0007669"/>
    <property type="project" value="UniProtKB-SubCell"/>
</dbReference>
<evidence type="ECO:0000256" key="9">
    <source>
        <dbReference type="ARBA" id="ARBA00023136"/>
    </source>
</evidence>
<protein>
    <recommendedName>
        <fullName evidence="10">Alpha-1,3-glucosyltransferase</fullName>
        <ecNumber evidence="10">2.4.1.-</ecNumber>
    </recommendedName>
</protein>
<comment type="caution">
    <text evidence="10">Lacks conserved residue(s) required for the propagation of feature annotation.</text>
</comment>
<feature type="transmembrane region" description="Helical" evidence="10">
    <location>
        <begin position="53"/>
        <end position="74"/>
    </location>
</feature>
<evidence type="ECO:0000313" key="12">
    <source>
        <dbReference type="WBParaSite" id="ACRNAN_scaffold10216.g19706.t1"/>
    </source>
</evidence>
<sequence>MAITEKDALLKDRKLGVTVINNRLDLPKYGKRTDNTIHRTTVEAQKKFVEIEWFYGVLVVVALNLVLQAVISIGSHSGFGQPPLHGDYEAQRHWMEVTINLPIKEWYFNTSDNDLNYWGLDYPPLTAYHSWLMGKISYLLNPEWVALHTSRGIELPEHKLFMRIS</sequence>
<keyword evidence="8 10" id="KW-1133">Transmembrane helix</keyword>
<dbReference type="Pfam" id="PF03155">
    <property type="entry name" value="Alg6_Alg8"/>
    <property type="match status" value="1"/>
</dbReference>
<evidence type="ECO:0000256" key="5">
    <source>
        <dbReference type="ARBA" id="ARBA00022679"/>
    </source>
</evidence>
<accession>A0A914CF24</accession>
<evidence type="ECO:0000256" key="6">
    <source>
        <dbReference type="ARBA" id="ARBA00022692"/>
    </source>
</evidence>
<dbReference type="Proteomes" id="UP000887540">
    <property type="component" value="Unplaced"/>
</dbReference>
<dbReference type="PANTHER" id="PTHR12413:SF1">
    <property type="entry name" value="DOLICHYL PYROPHOSPHATE MAN9GLCNAC2 ALPHA-1,3-GLUCOSYLTRANSFERASE"/>
    <property type="match status" value="1"/>
</dbReference>
<evidence type="ECO:0000256" key="3">
    <source>
        <dbReference type="ARBA" id="ARBA00008715"/>
    </source>
</evidence>
<dbReference type="EC" id="2.4.1.-" evidence="10"/>
<dbReference type="InterPro" id="IPR004856">
    <property type="entry name" value="Glyco_trans_ALG6/ALG8"/>
</dbReference>
<comment type="subcellular location">
    <subcellularLocation>
        <location evidence="1 10">Endoplasmic reticulum membrane</location>
        <topology evidence="1 10">Multi-pass membrane protein</topology>
    </subcellularLocation>
</comment>